<dbReference type="RefSeq" id="WP_188447083.1">
    <property type="nucleotide sequence ID" value="NZ_BMFO01000001.1"/>
</dbReference>
<reference evidence="3" key="1">
    <citation type="journal article" date="2014" name="Int. J. Syst. Evol. Microbiol.">
        <title>Complete genome sequence of Corynebacterium casei LMG S-19264T (=DSM 44701T), isolated from a smear-ripened cheese.</title>
        <authorList>
            <consortium name="US DOE Joint Genome Institute (JGI-PGF)"/>
            <person name="Walter F."/>
            <person name="Albersmeier A."/>
            <person name="Kalinowski J."/>
            <person name="Ruckert C."/>
        </authorList>
    </citation>
    <scope>NUCLEOTIDE SEQUENCE</scope>
    <source>
        <strain evidence="3">CGMCC 1.12726</strain>
    </source>
</reference>
<dbReference type="PANTHER" id="PTHR13847:SF289">
    <property type="entry name" value="GLYCINE OXIDASE"/>
    <property type="match status" value="1"/>
</dbReference>
<evidence type="ECO:0000313" key="3">
    <source>
        <dbReference type="EMBL" id="GGF84635.1"/>
    </source>
</evidence>
<evidence type="ECO:0000313" key="4">
    <source>
        <dbReference type="Proteomes" id="UP000632858"/>
    </source>
</evidence>
<dbReference type="InterPro" id="IPR006076">
    <property type="entry name" value="FAD-dep_OxRdtase"/>
</dbReference>
<keyword evidence="4" id="KW-1185">Reference proteome</keyword>
<dbReference type="EMBL" id="BMFO01000001">
    <property type="protein sequence ID" value="GGF84635.1"/>
    <property type="molecule type" value="Genomic_DNA"/>
</dbReference>
<protein>
    <submittedName>
        <fullName evidence="3">D-amino-acid dehydrogenase</fullName>
    </submittedName>
</protein>
<dbReference type="SUPFAM" id="SSF54373">
    <property type="entry name" value="FAD-linked reductases, C-terminal domain"/>
    <property type="match status" value="1"/>
</dbReference>
<dbReference type="Gene3D" id="3.50.50.60">
    <property type="entry name" value="FAD/NAD(P)-binding domain"/>
    <property type="match status" value="2"/>
</dbReference>
<gene>
    <name evidence="3" type="primary">dadA</name>
    <name evidence="3" type="ORF">GCM10010960_03360</name>
</gene>
<comment type="caution">
    <text evidence="3">The sequence shown here is derived from an EMBL/GenBank/DDBJ whole genome shotgun (WGS) entry which is preliminary data.</text>
</comment>
<dbReference type="GO" id="GO:0005737">
    <property type="term" value="C:cytoplasm"/>
    <property type="evidence" value="ECO:0007669"/>
    <property type="project" value="TreeGrafter"/>
</dbReference>
<dbReference type="PANTHER" id="PTHR13847">
    <property type="entry name" value="SARCOSINE DEHYDROGENASE-RELATED"/>
    <property type="match status" value="1"/>
</dbReference>
<dbReference type="Pfam" id="PF01266">
    <property type="entry name" value="DAO"/>
    <property type="match status" value="1"/>
</dbReference>
<proteinExistence type="predicted"/>
<dbReference type="AlphaFoldDB" id="A0A917CFH9"/>
<organism evidence="3 4">
    <name type="scientific">Arenimonas maotaiensis</name>
    <dbReference type="NCBI Taxonomy" id="1446479"/>
    <lineage>
        <taxon>Bacteria</taxon>
        <taxon>Pseudomonadati</taxon>
        <taxon>Pseudomonadota</taxon>
        <taxon>Gammaproteobacteria</taxon>
        <taxon>Lysobacterales</taxon>
        <taxon>Lysobacteraceae</taxon>
        <taxon>Arenimonas</taxon>
    </lineage>
</organism>
<evidence type="ECO:0000256" key="1">
    <source>
        <dbReference type="ARBA" id="ARBA00023002"/>
    </source>
</evidence>
<dbReference type="InterPro" id="IPR036188">
    <property type="entry name" value="FAD/NAD-bd_sf"/>
</dbReference>
<reference evidence="3" key="2">
    <citation type="submission" date="2020-09" db="EMBL/GenBank/DDBJ databases">
        <authorList>
            <person name="Sun Q."/>
            <person name="Zhou Y."/>
        </authorList>
    </citation>
    <scope>NUCLEOTIDE SEQUENCE</scope>
    <source>
        <strain evidence="3">CGMCC 1.12726</strain>
    </source>
</reference>
<evidence type="ECO:0000259" key="2">
    <source>
        <dbReference type="Pfam" id="PF01266"/>
    </source>
</evidence>
<keyword evidence="1" id="KW-0560">Oxidoreductase</keyword>
<feature type="domain" description="FAD dependent oxidoreductase" evidence="2">
    <location>
        <begin position="7"/>
        <end position="397"/>
    </location>
</feature>
<dbReference type="Gene3D" id="3.30.9.10">
    <property type="entry name" value="D-Amino Acid Oxidase, subunit A, domain 2"/>
    <property type="match status" value="1"/>
</dbReference>
<dbReference type="Proteomes" id="UP000632858">
    <property type="component" value="Unassembled WGS sequence"/>
</dbReference>
<dbReference type="GO" id="GO:0016491">
    <property type="term" value="F:oxidoreductase activity"/>
    <property type="evidence" value="ECO:0007669"/>
    <property type="project" value="UniProtKB-KW"/>
</dbReference>
<name>A0A917CFH9_9GAMM</name>
<dbReference type="SUPFAM" id="SSF51905">
    <property type="entry name" value="FAD/NAD(P)-binding domain"/>
    <property type="match status" value="1"/>
</dbReference>
<sequence length="416" mass="44639">MSQSSEDVLILGGGVIGLSCALFLLREGRSVRILDKGRVGAATSHGNCGTLTPSHAPPLAAPGMIGKALRYMAQADAPFYIKPSTDLALLEWLLRFSLRCNAKDMRQSALARAALLNASRDLLRATIRDNAIECGFAETGELYVCRSQENLDELAADMPLLAECGVEVELLDGAAIAAREPALLPGMAGGLYFPGDAHLRPDAYCAGLARLVRALGGVIEEDCEVLSLHAEGDVIAHVETSRGRRTAPQVIAALASWSPAVLKGLDLTIPVQPGKGYSITFSRPALCPKTPLVLKERSVCVTAWDDGYRLGSTMEFSGFDDSLNARRLAALERGAREYLIEPVGGEVREQWYGWRPMTYDDLPILGFSPRQRNLFLATGHGMLGMSMSAITGRLAAEALTGRTPSIDLAPFSPARF</sequence>
<accession>A0A917CFH9</accession>